<dbReference type="Proteomes" id="UP000324897">
    <property type="component" value="Unassembled WGS sequence"/>
</dbReference>
<feature type="non-terminal residue" evidence="2">
    <location>
        <position position="1"/>
    </location>
</feature>
<dbReference type="Gene3D" id="3.30.710.10">
    <property type="entry name" value="Potassium Channel Kv1.1, Chain A"/>
    <property type="match status" value="1"/>
</dbReference>
<organism evidence="2 3">
    <name type="scientific">Eragrostis curvula</name>
    <name type="common">weeping love grass</name>
    <dbReference type="NCBI Taxonomy" id="38414"/>
    <lineage>
        <taxon>Eukaryota</taxon>
        <taxon>Viridiplantae</taxon>
        <taxon>Streptophyta</taxon>
        <taxon>Embryophyta</taxon>
        <taxon>Tracheophyta</taxon>
        <taxon>Spermatophyta</taxon>
        <taxon>Magnoliopsida</taxon>
        <taxon>Liliopsida</taxon>
        <taxon>Poales</taxon>
        <taxon>Poaceae</taxon>
        <taxon>PACMAD clade</taxon>
        <taxon>Chloridoideae</taxon>
        <taxon>Eragrostideae</taxon>
        <taxon>Eragrostidinae</taxon>
        <taxon>Eragrostis</taxon>
    </lineage>
</organism>
<reference evidence="2 3" key="1">
    <citation type="journal article" date="2019" name="Sci. Rep.">
        <title>A high-quality genome of Eragrostis curvula grass provides insights into Poaceae evolution and supports new strategies to enhance forage quality.</title>
        <authorList>
            <person name="Carballo J."/>
            <person name="Santos B.A.C.M."/>
            <person name="Zappacosta D."/>
            <person name="Garbus I."/>
            <person name="Selva J.P."/>
            <person name="Gallo C.A."/>
            <person name="Diaz A."/>
            <person name="Albertini E."/>
            <person name="Caccamo M."/>
            <person name="Echenique V."/>
        </authorList>
    </citation>
    <scope>NUCLEOTIDE SEQUENCE [LARGE SCALE GENOMIC DNA]</scope>
    <source>
        <strain evidence="3">cv. Victoria</strain>
        <tissue evidence="2">Leaf</tissue>
    </source>
</reference>
<dbReference type="InterPro" id="IPR045005">
    <property type="entry name" value="BPM1-6"/>
</dbReference>
<comment type="pathway">
    <text evidence="1">Protein modification; protein ubiquitination.</text>
</comment>
<dbReference type="AlphaFoldDB" id="A0A5J9W1H9"/>
<evidence type="ECO:0000256" key="1">
    <source>
        <dbReference type="ARBA" id="ARBA00004906"/>
    </source>
</evidence>
<name>A0A5J9W1H9_9POAL</name>
<evidence type="ECO:0008006" key="4">
    <source>
        <dbReference type="Google" id="ProtNLM"/>
    </source>
</evidence>
<protein>
    <recommendedName>
        <fullName evidence="4">Speckle-type POZ protein</fullName>
    </recommendedName>
</protein>
<accession>A0A5J9W1H9</accession>
<dbReference type="InterPro" id="IPR011333">
    <property type="entry name" value="SKP1/BTB/POZ_sf"/>
</dbReference>
<dbReference type="PANTHER" id="PTHR26379">
    <property type="entry name" value="BTB/POZ AND MATH DOMAIN-CONTAINING PROTEIN 1"/>
    <property type="match status" value="1"/>
</dbReference>
<sequence>MDDDLEGDSSRKEERVRSLLAAADRCGLERMKLMCASILCKGLKVENVTATLALAEQHHRVEDVVASPGYELLKAACPSLPCGTLREIGKVSQPSVCSVQFVLMFPLCISKDET</sequence>
<proteinExistence type="predicted"/>
<dbReference type="GO" id="GO:0016567">
    <property type="term" value="P:protein ubiquitination"/>
    <property type="evidence" value="ECO:0007669"/>
    <property type="project" value="InterPro"/>
</dbReference>
<comment type="caution">
    <text evidence="2">The sequence shown here is derived from an EMBL/GenBank/DDBJ whole genome shotgun (WGS) entry which is preliminary data.</text>
</comment>
<evidence type="ECO:0000313" key="3">
    <source>
        <dbReference type="Proteomes" id="UP000324897"/>
    </source>
</evidence>
<dbReference type="PANTHER" id="PTHR26379:SF187">
    <property type="entry name" value="OS07G0655300 PROTEIN"/>
    <property type="match status" value="1"/>
</dbReference>
<evidence type="ECO:0000313" key="2">
    <source>
        <dbReference type="EMBL" id="TVU42018.1"/>
    </source>
</evidence>
<gene>
    <name evidence="2" type="ORF">EJB05_08400</name>
</gene>
<dbReference type="Gramene" id="TVU42018">
    <property type="protein sequence ID" value="TVU42018"/>
    <property type="gene ID" value="EJB05_08400"/>
</dbReference>
<dbReference type="OrthoDB" id="10478314at2759"/>
<keyword evidence="3" id="KW-1185">Reference proteome</keyword>
<dbReference type="EMBL" id="RWGY01000005">
    <property type="protein sequence ID" value="TVU42018.1"/>
    <property type="molecule type" value="Genomic_DNA"/>
</dbReference>